<dbReference type="AlphaFoldDB" id="A0AAW0Z5K1"/>
<dbReference type="RefSeq" id="XP_066805704.1">
    <property type="nucleotide sequence ID" value="XM_066943162.1"/>
</dbReference>
<dbReference type="KEGG" id="kne:92177282"/>
<gene>
    <name evidence="2" type="ORF">IAR55_000022</name>
</gene>
<keyword evidence="3" id="KW-1185">Reference proteome</keyword>
<dbReference type="EMBL" id="JBCAWK010000001">
    <property type="protein sequence ID" value="KAK8869458.1"/>
    <property type="molecule type" value="Genomic_DNA"/>
</dbReference>
<evidence type="ECO:0000313" key="3">
    <source>
        <dbReference type="Proteomes" id="UP001388673"/>
    </source>
</evidence>
<evidence type="ECO:0000256" key="1">
    <source>
        <dbReference type="SAM" id="MobiDB-lite"/>
    </source>
</evidence>
<name>A0AAW0Z5K1_9TREE</name>
<organism evidence="2 3">
    <name type="scientific">Kwoniella newhampshirensis</name>
    <dbReference type="NCBI Taxonomy" id="1651941"/>
    <lineage>
        <taxon>Eukaryota</taxon>
        <taxon>Fungi</taxon>
        <taxon>Dikarya</taxon>
        <taxon>Basidiomycota</taxon>
        <taxon>Agaricomycotina</taxon>
        <taxon>Tremellomycetes</taxon>
        <taxon>Tremellales</taxon>
        <taxon>Cryptococcaceae</taxon>
        <taxon>Kwoniella</taxon>
    </lineage>
</organism>
<comment type="caution">
    <text evidence="2">The sequence shown here is derived from an EMBL/GenBank/DDBJ whole genome shotgun (WGS) entry which is preliminary data.</text>
</comment>
<accession>A0AAW0Z5K1</accession>
<dbReference type="GeneID" id="92177282"/>
<dbReference type="Proteomes" id="UP001388673">
    <property type="component" value="Unassembled WGS sequence"/>
</dbReference>
<reference evidence="2 3" key="1">
    <citation type="journal article" date="2024" name="bioRxiv">
        <title>Comparative genomics of Cryptococcus and Kwoniella reveals pathogenesis evolution and contrasting karyotype dynamics via intercentromeric recombination or chromosome fusion.</title>
        <authorList>
            <person name="Coelho M.A."/>
            <person name="David-Palma M."/>
            <person name="Shea T."/>
            <person name="Bowers K."/>
            <person name="McGinley-Smith S."/>
            <person name="Mohammad A.W."/>
            <person name="Gnirke A."/>
            <person name="Yurkov A.M."/>
            <person name="Nowrousian M."/>
            <person name="Sun S."/>
            <person name="Cuomo C.A."/>
            <person name="Heitman J."/>
        </authorList>
    </citation>
    <scope>NUCLEOTIDE SEQUENCE [LARGE SCALE GENOMIC DNA]</scope>
    <source>
        <strain evidence="2 3">CBS 13917</strain>
    </source>
</reference>
<protein>
    <submittedName>
        <fullName evidence="2">Uncharacterized protein</fullName>
    </submittedName>
</protein>
<sequence>MTVSYFPEDIRIPLNTNVGMITRVDSRRQMIITFNKATLADTQTLKCIEATHLKSPPDDPISLPTWTRFSVPQLPHKISAENFNWWIDDLYPKTYYEMILARGMAALWRNDVHARATDRGQKIIEETIRKTNHMSEVMYRKFGLTGAVASQIREQSAVMGRMWLKGKDKEIDFPIVVSSLIYRQNTDSPLEDDNTDTVKYDSQAKRTGKPVKRCCTCGIGLRRRRTKPANEKRHNGSSGVGSSGLSWEEKEEIVNRQNQNVSKCVIASREGQISYASRTCTIEKLYNLF</sequence>
<feature type="region of interest" description="Disordered" evidence="1">
    <location>
        <begin position="225"/>
        <end position="244"/>
    </location>
</feature>
<proteinExistence type="predicted"/>
<evidence type="ECO:0000313" key="2">
    <source>
        <dbReference type="EMBL" id="KAK8869458.1"/>
    </source>
</evidence>